<evidence type="ECO:0000256" key="2">
    <source>
        <dbReference type="ARBA" id="ARBA00010790"/>
    </source>
</evidence>
<dbReference type="eggNOG" id="COG2303">
    <property type="taxonomic scope" value="Bacteria"/>
</dbReference>
<dbReference type="GO" id="GO:0016614">
    <property type="term" value="F:oxidoreductase activity, acting on CH-OH group of donors"/>
    <property type="evidence" value="ECO:0007669"/>
    <property type="project" value="InterPro"/>
</dbReference>
<feature type="domain" description="Glucose-methanol-choline oxidoreductase N-terminal" evidence="8">
    <location>
        <begin position="255"/>
        <end position="269"/>
    </location>
</feature>
<dbReference type="InterPro" id="IPR036188">
    <property type="entry name" value="FAD/NAD-bd_sf"/>
</dbReference>
<evidence type="ECO:0000259" key="8">
    <source>
        <dbReference type="PROSITE" id="PS00624"/>
    </source>
</evidence>
<organism evidence="9 10">
    <name type="scientific">Acidiphilium cryptum (strain JF-5)</name>
    <dbReference type="NCBI Taxonomy" id="349163"/>
    <lineage>
        <taxon>Bacteria</taxon>
        <taxon>Pseudomonadati</taxon>
        <taxon>Pseudomonadota</taxon>
        <taxon>Alphaproteobacteria</taxon>
        <taxon>Acetobacterales</taxon>
        <taxon>Acidocellaceae</taxon>
        <taxon>Acidiphilium</taxon>
    </lineage>
</organism>
<evidence type="ECO:0000256" key="1">
    <source>
        <dbReference type="ARBA" id="ARBA00001974"/>
    </source>
</evidence>
<dbReference type="Proteomes" id="UP000000245">
    <property type="component" value="Chromosome"/>
</dbReference>
<evidence type="ECO:0000256" key="6">
    <source>
        <dbReference type="RuleBase" id="RU003968"/>
    </source>
</evidence>
<keyword evidence="3 6" id="KW-0285">Flavoprotein</keyword>
<sequence>MSSESFDYVVVGAGSAGAVIANRLSADPQVRVCLLEAGKPDKSRMIDTPLGIVGLLRFRTYNWYYYTAPQAELNGRRLYWPRGKTLGGSSSINAMIYMRGHPEDYDEWRDLGAPGWGWDDVFPLFRAMERNERGADAFHGDAGELNVADLGNPNPLGAAFVRAGVEAGLPANADFNGAVQEGVGPYQVTQRDGKRFSASRAFLDGIRQRANLRIETGAHVARVLLEGTRAVGVEVRIGGAMRRIGARREVILCGGAINSPQLLMLSGIGPRAALARAGVELAHELPGVGANLQDHLDVSVIVPDRSGNSVGVAGNTLPRAVAAFFEYRRKGTGMFQSNAAEAGGFARLTPESRRPEIQFHFLPTILRDHGRKPVWGHGMTLHCCQLRPKSRGSITLRSADPYAEPVIDPAYLSHADDLGELLAGLKLGRRIMASPAIAALSGGREIDPGPARQDDAALVDFIRASAETIYHPVGTCRMGQDEMAVVDDRLRVRGIDGLRVADASIMPRLIGGNTNAPCMVIGEKAAGFIRAERNEPAAAMV</sequence>
<dbReference type="STRING" id="349163.Acry_1253"/>
<evidence type="ECO:0000256" key="4">
    <source>
        <dbReference type="ARBA" id="ARBA00022827"/>
    </source>
</evidence>
<dbReference type="EMBL" id="CP000697">
    <property type="protein sequence ID" value="ABQ30464.1"/>
    <property type="molecule type" value="Genomic_DNA"/>
</dbReference>
<dbReference type="PANTHER" id="PTHR11552">
    <property type="entry name" value="GLUCOSE-METHANOL-CHOLINE GMC OXIDOREDUCTASE"/>
    <property type="match status" value="1"/>
</dbReference>
<reference evidence="9 10" key="1">
    <citation type="submission" date="2007-05" db="EMBL/GenBank/DDBJ databases">
        <title>Complete sequence of chromosome of Acidiphilium cryptum JF-5.</title>
        <authorList>
            <consortium name="US DOE Joint Genome Institute"/>
            <person name="Copeland A."/>
            <person name="Lucas S."/>
            <person name="Lapidus A."/>
            <person name="Barry K."/>
            <person name="Detter J.C."/>
            <person name="Glavina del Rio T."/>
            <person name="Hammon N."/>
            <person name="Israni S."/>
            <person name="Dalin E."/>
            <person name="Tice H."/>
            <person name="Pitluck S."/>
            <person name="Sims D."/>
            <person name="Brettin T."/>
            <person name="Bruce D."/>
            <person name="Han C."/>
            <person name="Schmutz J."/>
            <person name="Larimer F."/>
            <person name="Land M."/>
            <person name="Hauser L."/>
            <person name="Kyrpides N."/>
            <person name="Kim E."/>
            <person name="Magnuson T."/>
            <person name="Richardson P."/>
        </authorList>
    </citation>
    <scope>NUCLEOTIDE SEQUENCE [LARGE SCALE GENOMIC DNA]</scope>
    <source>
        <strain evidence="9 10">JF-5</strain>
    </source>
</reference>
<dbReference type="InterPro" id="IPR000172">
    <property type="entry name" value="GMC_OxRdtase_N"/>
</dbReference>
<evidence type="ECO:0000256" key="3">
    <source>
        <dbReference type="ARBA" id="ARBA00022630"/>
    </source>
</evidence>
<dbReference type="Gene3D" id="3.30.410.40">
    <property type="match status" value="1"/>
</dbReference>
<dbReference type="RefSeq" id="WP_007424735.1">
    <property type="nucleotide sequence ID" value="NC_009484.1"/>
</dbReference>
<dbReference type="SUPFAM" id="SSF51905">
    <property type="entry name" value="FAD/NAD(P)-binding domain"/>
    <property type="match status" value="1"/>
</dbReference>
<comment type="similarity">
    <text evidence="2 6">Belongs to the GMC oxidoreductase family.</text>
</comment>
<dbReference type="PROSITE" id="PS00624">
    <property type="entry name" value="GMC_OXRED_2"/>
    <property type="match status" value="1"/>
</dbReference>
<dbReference type="AlphaFoldDB" id="A5FXY2"/>
<feature type="binding site" evidence="5">
    <location>
        <position position="220"/>
    </location>
    <ligand>
        <name>FAD</name>
        <dbReference type="ChEBI" id="CHEBI:57692"/>
    </ligand>
</feature>
<dbReference type="GO" id="GO:0050660">
    <property type="term" value="F:flavin adenine dinucleotide binding"/>
    <property type="evidence" value="ECO:0007669"/>
    <property type="project" value="InterPro"/>
</dbReference>
<name>A5FXY2_ACICJ</name>
<dbReference type="InterPro" id="IPR007867">
    <property type="entry name" value="GMC_OxRtase_C"/>
</dbReference>
<evidence type="ECO:0000259" key="7">
    <source>
        <dbReference type="PROSITE" id="PS00623"/>
    </source>
</evidence>
<dbReference type="PROSITE" id="PS00623">
    <property type="entry name" value="GMC_OXRED_1"/>
    <property type="match status" value="1"/>
</dbReference>
<protein>
    <submittedName>
        <fullName evidence="9">Glucose-methanol-choline oxidoreductase</fullName>
    </submittedName>
</protein>
<evidence type="ECO:0000313" key="9">
    <source>
        <dbReference type="EMBL" id="ABQ30464.1"/>
    </source>
</evidence>
<evidence type="ECO:0000256" key="5">
    <source>
        <dbReference type="PIRSR" id="PIRSR000137-2"/>
    </source>
</evidence>
<dbReference type="Pfam" id="PF00732">
    <property type="entry name" value="GMC_oxred_N"/>
    <property type="match status" value="1"/>
</dbReference>
<feature type="domain" description="Glucose-methanol-choline oxidoreductase N-terminal" evidence="7">
    <location>
        <begin position="83"/>
        <end position="106"/>
    </location>
</feature>
<keyword evidence="4 5" id="KW-0274">FAD</keyword>
<evidence type="ECO:0000313" key="10">
    <source>
        <dbReference type="Proteomes" id="UP000000245"/>
    </source>
</evidence>
<dbReference type="NCBIfam" id="NF002550">
    <property type="entry name" value="PRK02106.1"/>
    <property type="match status" value="1"/>
</dbReference>
<dbReference type="InterPro" id="IPR012132">
    <property type="entry name" value="GMC_OxRdtase"/>
</dbReference>
<accession>A5FXY2</accession>
<dbReference type="PIRSF" id="PIRSF000137">
    <property type="entry name" value="Alcohol_oxidase"/>
    <property type="match status" value="1"/>
</dbReference>
<dbReference type="Gene3D" id="3.50.50.60">
    <property type="entry name" value="FAD/NAD(P)-binding domain"/>
    <property type="match status" value="1"/>
</dbReference>
<gene>
    <name evidence="9" type="ordered locus">Acry_1253</name>
</gene>
<proteinExistence type="inferred from homology"/>
<dbReference type="SUPFAM" id="SSF54373">
    <property type="entry name" value="FAD-linked reductases, C-terminal domain"/>
    <property type="match status" value="1"/>
</dbReference>
<dbReference type="HOGENOM" id="CLU_002865_7_1_5"/>
<dbReference type="KEGG" id="acr:Acry_1253"/>
<comment type="cofactor">
    <cofactor evidence="1 5">
        <name>FAD</name>
        <dbReference type="ChEBI" id="CHEBI:57692"/>
    </cofactor>
</comment>
<dbReference type="PANTHER" id="PTHR11552:SF147">
    <property type="entry name" value="CHOLINE DEHYDROGENASE, MITOCHONDRIAL"/>
    <property type="match status" value="1"/>
</dbReference>
<keyword evidence="10" id="KW-1185">Reference proteome</keyword>
<dbReference type="Pfam" id="PF05199">
    <property type="entry name" value="GMC_oxred_C"/>
    <property type="match status" value="1"/>
</dbReference>